<feature type="transmembrane region" description="Helical" evidence="2">
    <location>
        <begin position="42"/>
        <end position="70"/>
    </location>
</feature>
<evidence type="ECO:0000313" key="3">
    <source>
        <dbReference type="EMBL" id="GAA1501165.1"/>
    </source>
</evidence>
<dbReference type="Proteomes" id="UP001500443">
    <property type="component" value="Unassembled WGS sequence"/>
</dbReference>
<feature type="compositionally biased region" description="Basic and acidic residues" evidence="1">
    <location>
        <begin position="25"/>
        <end position="34"/>
    </location>
</feature>
<accession>A0ABP4KHN7</accession>
<evidence type="ECO:0000313" key="4">
    <source>
        <dbReference type="Proteomes" id="UP001500443"/>
    </source>
</evidence>
<reference evidence="4" key="1">
    <citation type="journal article" date="2019" name="Int. J. Syst. Evol. Microbiol.">
        <title>The Global Catalogue of Microorganisms (GCM) 10K type strain sequencing project: providing services to taxonomists for standard genome sequencing and annotation.</title>
        <authorList>
            <consortium name="The Broad Institute Genomics Platform"/>
            <consortium name="The Broad Institute Genome Sequencing Center for Infectious Disease"/>
            <person name="Wu L."/>
            <person name="Ma J."/>
        </authorList>
    </citation>
    <scope>NUCLEOTIDE SEQUENCE [LARGE SCALE GENOMIC DNA]</scope>
    <source>
        <strain evidence="4">JCM 15481</strain>
    </source>
</reference>
<keyword evidence="2" id="KW-1133">Transmembrane helix</keyword>
<evidence type="ECO:0000256" key="1">
    <source>
        <dbReference type="SAM" id="MobiDB-lite"/>
    </source>
</evidence>
<feature type="region of interest" description="Disordered" evidence="1">
    <location>
        <begin position="1"/>
        <end position="37"/>
    </location>
</feature>
<sequence>MRRSQEEQRVRLRAARQRVRRVRPRERDEGEHAPRRPGRWDLATWGTVITIAVGLAGLLLTGIGTFYGAWVARDQLEQSREDAETKRRAHATRVSTWADRKPDGTWRVHVANRSPDPVTGIGVSFEAFFDDPDNRQVSIPVAWPSIPPCAELVIEQETLRHWDRRTVPGREVSFFGPLQGRLTDVRKLAATPERVVVHGVQFTDRNGVLWSREEEGLRRGPLGFVAHGFALQGAVEENPKVQPVELCGADAAG</sequence>
<proteinExistence type="predicted"/>
<dbReference type="RefSeq" id="WP_344293753.1">
    <property type="nucleotide sequence ID" value="NZ_BAAAPF010000297.1"/>
</dbReference>
<feature type="compositionally biased region" description="Basic and acidic residues" evidence="1">
    <location>
        <begin position="1"/>
        <end position="10"/>
    </location>
</feature>
<organism evidence="3 4">
    <name type="scientific">Streptomyces synnematoformans</name>
    <dbReference type="NCBI Taxonomy" id="415721"/>
    <lineage>
        <taxon>Bacteria</taxon>
        <taxon>Bacillati</taxon>
        <taxon>Actinomycetota</taxon>
        <taxon>Actinomycetes</taxon>
        <taxon>Kitasatosporales</taxon>
        <taxon>Streptomycetaceae</taxon>
        <taxon>Streptomyces</taxon>
    </lineage>
</organism>
<feature type="compositionally biased region" description="Basic residues" evidence="1">
    <location>
        <begin position="11"/>
        <end position="24"/>
    </location>
</feature>
<keyword evidence="2" id="KW-0812">Transmembrane</keyword>
<keyword evidence="4" id="KW-1185">Reference proteome</keyword>
<comment type="caution">
    <text evidence="3">The sequence shown here is derived from an EMBL/GenBank/DDBJ whole genome shotgun (WGS) entry which is preliminary data.</text>
</comment>
<dbReference type="EMBL" id="BAAAPF010000297">
    <property type="protein sequence ID" value="GAA1501165.1"/>
    <property type="molecule type" value="Genomic_DNA"/>
</dbReference>
<gene>
    <name evidence="3" type="ORF">GCM10009802_57320</name>
</gene>
<name>A0ABP4KHN7_9ACTN</name>
<protein>
    <submittedName>
        <fullName evidence="3">Uncharacterized protein</fullName>
    </submittedName>
</protein>
<keyword evidence="2" id="KW-0472">Membrane</keyword>
<evidence type="ECO:0000256" key="2">
    <source>
        <dbReference type="SAM" id="Phobius"/>
    </source>
</evidence>